<proteinExistence type="inferred from homology"/>
<name>W2S042_CYPE1</name>
<comment type="similarity">
    <text evidence="1">Belongs to the TMEM53 family.</text>
</comment>
<dbReference type="SUPFAM" id="SSF53474">
    <property type="entry name" value="alpha/beta-Hydrolases"/>
    <property type="match status" value="1"/>
</dbReference>
<dbReference type="OrthoDB" id="77878at2759"/>
<comment type="subcellular location">
    <subcellularLocation>
        <location evidence="6">Nucleus outer membrane</location>
        <topology evidence="6">Single-pass membrane protein</topology>
    </subcellularLocation>
</comment>
<sequence>MAVPVDLDIDAILDAAETEQRTSKDSVPIPTHSINGDIKMTAQALPKNPLEGFVKLHDKVHIYAPSTSPPADCNDPGFIFFCSWAFAQPRHISKYLKGYQSMYPHSTILLVQNQINNMLFSPDSWQFAAYFNLAAQQLHSYIDSLGSATPRILLQTFSNGGSHSAVQTAEAYKKQYGSDLPISAMILDSTPGKPHWMETASAMMQGLPKSVPVRAVGAVAIQTTLAVTTLMHVTGIAELATWKLYRTLNDPNEAFLKAHIPRTYIHSQKDVMILSRDVEAHAEIAKTRLQEKAAEGDMVRVEEFVDTVHVNHMASDPARYWKIVQDTWDKALR</sequence>
<protein>
    <submittedName>
        <fullName evidence="7">Uncharacterized protein</fullName>
    </submittedName>
</protein>
<evidence type="ECO:0000313" key="7">
    <source>
        <dbReference type="EMBL" id="ETN42057.1"/>
    </source>
</evidence>
<dbReference type="InterPro" id="IPR008547">
    <property type="entry name" value="DUF829_TMEM53"/>
</dbReference>
<organism evidence="7 8">
    <name type="scientific">Cyphellophora europaea (strain CBS 101466)</name>
    <name type="common">Phialophora europaea</name>
    <dbReference type="NCBI Taxonomy" id="1220924"/>
    <lineage>
        <taxon>Eukaryota</taxon>
        <taxon>Fungi</taxon>
        <taxon>Dikarya</taxon>
        <taxon>Ascomycota</taxon>
        <taxon>Pezizomycotina</taxon>
        <taxon>Eurotiomycetes</taxon>
        <taxon>Chaetothyriomycetidae</taxon>
        <taxon>Chaetothyriales</taxon>
        <taxon>Cyphellophoraceae</taxon>
        <taxon>Cyphellophora</taxon>
    </lineage>
</organism>
<evidence type="ECO:0000256" key="5">
    <source>
        <dbReference type="ARBA" id="ARBA00023242"/>
    </source>
</evidence>
<dbReference type="Pfam" id="PF05705">
    <property type="entry name" value="DUF829"/>
    <property type="match status" value="1"/>
</dbReference>
<evidence type="ECO:0000256" key="3">
    <source>
        <dbReference type="ARBA" id="ARBA00022989"/>
    </source>
</evidence>
<dbReference type="PANTHER" id="PTHR12265">
    <property type="entry name" value="TRANSMEMBRANE PROTEIN 53"/>
    <property type="match status" value="1"/>
</dbReference>
<gene>
    <name evidence="7" type="ORF">HMPREF1541_03996</name>
</gene>
<evidence type="ECO:0000256" key="2">
    <source>
        <dbReference type="ARBA" id="ARBA00022692"/>
    </source>
</evidence>
<keyword evidence="5" id="KW-0539">Nucleus</keyword>
<keyword evidence="2" id="KW-0812">Transmembrane</keyword>
<dbReference type="GO" id="GO:0005640">
    <property type="term" value="C:nuclear outer membrane"/>
    <property type="evidence" value="ECO:0007669"/>
    <property type="project" value="UniProtKB-SubCell"/>
</dbReference>
<dbReference type="GeneID" id="19971335"/>
<dbReference type="VEuPathDB" id="FungiDB:HMPREF1541_03996"/>
<evidence type="ECO:0000256" key="6">
    <source>
        <dbReference type="ARBA" id="ARBA00034303"/>
    </source>
</evidence>
<dbReference type="HOGENOM" id="CLU_036503_0_0_1"/>
<dbReference type="RefSeq" id="XP_008716566.1">
    <property type="nucleotide sequence ID" value="XM_008718344.1"/>
</dbReference>
<dbReference type="eggNOG" id="ENOG502S6B9">
    <property type="taxonomic scope" value="Eukaryota"/>
</dbReference>
<keyword evidence="4" id="KW-0472">Membrane</keyword>
<dbReference type="InterPro" id="IPR029058">
    <property type="entry name" value="AB_hydrolase_fold"/>
</dbReference>
<evidence type="ECO:0000313" key="8">
    <source>
        <dbReference type="Proteomes" id="UP000030752"/>
    </source>
</evidence>
<evidence type="ECO:0000256" key="1">
    <source>
        <dbReference type="ARBA" id="ARBA00007387"/>
    </source>
</evidence>
<reference evidence="7 8" key="1">
    <citation type="submission" date="2013-03" db="EMBL/GenBank/DDBJ databases">
        <title>The Genome Sequence of Phialophora europaea CBS 101466.</title>
        <authorList>
            <consortium name="The Broad Institute Genomics Platform"/>
            <person name="Cuomo C."/>
            <person name="de Hoog S."/>
            <person name="Gorbushina A."/>
            <person name="Walker B."/>
            <person name="Young S.K."/>
            <person name="Zeng Q."/>
            <person name="Gargeya S."/>
            <person name="Fitzgerald M."/>
            <person name="Haas B."/>
            <person name="Abouelleil A."/>
            <person name="Allen A.W."/>
            <person name="Alvarado L."/>
            <person name="Arachchi H.M."/>
            <person name="Berlin A.M."/>
            <person name="Chapman S.B."/>
            <person name="Gainer-Dewar J."/>
            <person name="Goldberg J."/>
            <person name="Griggs A."/>
            <person name="Gujja S."/>
            <person name="Hansen M."/>
            <person name="Howarth C."/>
            <person name="Imamovic A."/>
            <person name="Ireland A."/>
            <person name="Larimer J."/>
            <person name="McCowan C."/>
            <person name="Murphy C."/>
            <person name="Pearson M."/>
            <person name="Poon T.W."/>
            <person name="Priest M."/>
            <person name="Roberts A."/>
            <person name="Saif S."/>
            <person name="Shea T."/>
            <person name="Sisk P."/>
            <person name="Sykes S."/>
            <person name="Wortman J."/>
            <person name="Nusbaum C."/>
            <person name="Birren B."/>
        </authorList>
    </citation>
    <scope>NUCLEOTIDE SEQUENCE [LARGE SCALE GENOMIC DNA]</scope>
    <source>
        <strain evidence="7 8">CBS 101466</strain>
    </source>
</reference>
<dbReference type="Proteomes" id="UP000030752">
    <property type="component" value="Unassembled WGS sequence"/>
</dbReference>
<dbReference type="InParanoid" id="W2S042"/>
<dbReference type="AlphaFoldDB" id="W2S042"/>
<dbReference type="Gene3D" id="3.40.50.1820">
    <property type="entry name" value="alpha/beta hydrolase"/>
    <property type="match status" value="1"/>
</dbReference>
<dbReference type="PANTHER" id="PTHR12265:SF30">
    <property type="entry name" value="TRANSMEMBRANE PROTEIN 53"/>
    <property type="match status" value="1"/>
</dbReference>
<dbReference type="STRING" id="1220924.W2S042"/>
<accession>W2S042</accession>
<evidence type="ECO:0000256" key="4">
    <source>
        <dbReference type="ARBA" id="ARBA00023136"/>
    </source>
</evidence>
<keyword evidence="3" id="KW-1133">Transmembrane helix</keyword>
<dbReference type="EMBL" id="KB822719">
    <property type="protein sequence ID" value="ETN42057.1"/>
    <property type="molecule type" value="Genomic_DNA"/>
</dbReference>
<keyword evidence="8" id="KW-1185">Reference proteome</keyword>